<feature type="compositionally biased region" description="Basic and acidic residues" evidence="1">
    <location>
        <begin position="1117"/>
        <end position="1129"/>
    </location>
</feature>
<feature type="region of interest" description="Disordered" evidence="1">
    <location>
        <begin position="542"/>
        <end position="569"/>
    </location>
</feature>
<dbReference type="SMART" id="SM00717">
    <property type="entry name" value="SANT"/>
    <property type="match status" value="1"/>
</dbReference>
<feature type="region of interest" description="Disordered" evidence="1">
    <location>
        <begin position="1"/>
        <end position="169"/>
    </location>
</feature>
<feature type="compositionally biased region" description="Basic and acidic residues" evidence="1">
    <location>
        <begin position="613"/>
        <end position="628"/>
    </location>
</feature>
<feature type="region of interest" description="Disordered" evidence="1">
    <location>
        <begin position="2039"/>
        <end position="2079"/>
    </location>
</feature>
<feature type="compositionally biased region" description="Basic and acidic residues" evidence="1">
    <location>
        <begin position="1368"/>
        <end position="1377"/>
    </location>
</feature>
<dbReference type="SUPFAM" id="SSF46689">
    <property type="entry name" value="Homeodomain-like"/>
    <property type="match status" value="1"/>
</dbReference>
<evidence type="ECO:0000313" key="4">
    <source>
        <dbReference type="RefSeq" id="XP_009300002.1"/>
    </source>
</evidence>
<dbReference type="InterPro" id="IPR009057">
    <property type="entry name" value="Homeodomain-like_sf"/>
</dbReference>
<feature type="compositionally biased region" description="Low complexity" evidence="1">
    <location>
        <begin position="2255"/>
        <end position="2269"/>
    </location>
</feature>
<feature type="region of interest" description="Disordered" evidence="1">
    <location>
        <begin position="589"/>
        <end position="940"/>
    </location>
</feature>
<feature type="region of interest" description="Disordered" evidence="1">
    <location>
        <begin position="1368"/>
        <end position="1392"/>
    </location>
</feature>
<dbReference type="OrthoDB" id="272624at2759"/>
<accession>A0A8M3AZV6</accession>
<feature type="compositionally biased region" description="Polar residues" evidence="1">
    <location>
        <begin position="1454"/>
        <end position="1476"/>
    </location>
</feature>
<feature type="region of interest" description="Disordered" evidence="1">
    <location>
        <begin position="1544"/>
        <end position="1630"/>
    </location>
</feature>
<dbReference type="AGR" id="ZFIN:ZDB-GENE-141211-2"/>
<feature type="region of interest" description="Disordered" evidence="1">
    <location>
        <begin position="1218"/>
        <end position="1276"/>
    </location>
</feature>
<feature type="compositionally biased region" description="Polar residues" evidence="1">
    <location>
        <begin position="155"/>
        <end position="166"/>
    </location>
</feature>
<feature type="region of interest" description="Disordered" evidence="1">
    <location>
        <begin position="981"/>
        <end position="1169"/>
    </location>
</feature>
<dbReference type="CTD" id="55814"/>
<feature type="compositionally biased region" description="Low complexity" evidence="1">
    <location>
        <begin position="125"/>
        <end position="135"/>
    </location>
</feature>
<feature type="compositionally biased region" description="Polar residues" evidence="1">
    <location>
        <begin position="1065"/>
        <end position="1093"/>
    </location>
</feature>
<feature type="region of interest" description="Disordered" evidence="1">
    <location>
        <begin position="1804"/>
        <end position="1824"/>
    </location>
</feature>
<feature type="compositionally biased region" description="Polar residues" evidence="1">
    <location>
        <begin position="917"/>
        <end position="933"/>
    </location>
</feature>
<feature type="compositionally biased region" description="Polar residues" evidence="1">
    <location>
        <begin position="1218"/>
        <end position="1237"/>
    </location>
</feature>
<feature type="compositionally biased region" description="Polar residues" evidence="1">
    <location>
        <begin position="812"/>
        <end position="830"/>
    </location>
</feature>
<evidence type="ECO:0000259" key="2">
    <source>
        <dbReference type="SMART" id="SM00717"/>
    </source>
</evidence>
<evidence type="ECO:0000313" key="5">
    <source>
        <dbReference type="ZFIN" id="ZDB-GENE-141211-2"/>
    </source>
</evidence>
<feature type="compositionally biased region" description="Low complexity" evidence="1">
    <location>
        <begin position="82"/>
        <end position="92"/>
    </location>
</feature>
<keyword evidence="3" id="KW-1185">Reference proteome</keyword>
<feature type="region of interest" description="Disordered" evidence="1">
    <location>
        <begin position="1454"/>
        <end position="1494"/>
    </location>
</feature>
<dbReference type="ZFIN" id="ZDB-GENE-141211-2">
    <property type="gene designation" value="bdp1"/>
</dbReference>
<feature type="compositionally biased region" description="Basic and acidic residues" evidence="1">
    <location>
        <begin position="893"/>
        <end position="914"/>
    </location>
</feature>
<dbReference type="GO" id="GO:0001156">
    <property type="term" value="F:TFIIIC-class transcription factor complex binding"/>
    <property type="evidence" value="ECO:0000318"/>
    <property type="project" value="GO_Central"/>
</dbReference>
<dbReference type="GlyGen" id="A0A8M3AZV6">
    <property type="glycosylation" value="1 site"/>
</dbReference>
<dbReference type="AlphaFoldDB" id="A0A8M3AZV6"/>
<feature type="region of interest" description="Disordered" evidence="1">
    <location>
        <begin position="1921"/>
        <end position="1991"/>
    </location>
</feature>
<feature type="compositionally biased region" description="Basic and acidic residues" evidence="1">
    <location>
        <begin position="641"/>
        <end position="659"/>
    </location>
</feature>
<dbReference type="Pfam" id="PF15963">
    <property type="entry name" value="Myb_DNA-bind_7"/>
    <property type="match status" value="1"/>
</dbReference>
<feature type="compositionally biased region" description="Basic residues" evidence="1">
    <location>
        <begin position="738"/>
        <end position="755"/>
    </location>
</feature>
<feature type="compositionally biased region" description="Polar residues" evidence="1">
    <location>
        <begin position="1762"/>
        <end position="1783"/>
    </location>
</feature>
<dbReference type="Proteomes" id="UP000000437">
    <property type="component" value="Chromosome 5"/>
</dbReference>
<feature type="domain" description="Myb-like" evidence="2">
    <location>
        <begin position="397"/>
        <end position="445"/>
    </location>
</feature>
<feature type="compositionally biased region" description="Basic residues" evidence="1">
    <location>
        <begin position="1557"/>
        <end position="1571"/>
    </location>
</feature>
<reference evidence="4" key="1">
    <citation type="submission" date="2025-08" db="UniProtKB">
        <authorList>
            <consortium name="RefSeq"/>
        </authorList>
    </citation>
    <scope>IDENTIFICATION</scope>
    <source>
        <strain evidence="4">Tuebingen</strain>
        <tissue evidence="4">Fibroblasts and whole tissue</tissue>
    </source>
</reference>
<feature type="region of interest" description="Disordered" evidence="1">
    <location>
        <begin position="2112"/>
        <end position="2156"/>
    </location>
</feature>
<feature type="compositionally biased region" description="Polar residues" evidence="1">
    <location>
        <begin position="1034"/>
        <end position="1046"/>
    </location>
</feature>
<evidence type="ECO:0000313" key="3">
    <source>
        <dbReference type="Proteomes" id="UP000000437"/>
    </source>
</evidence>
<feature type="region of interest" description="Disordered" evidence="1">
    <location>
        <begin position="1762"/>
        <end position="1784"/>
    </location>
</feature>
<feature type="compositionally biased region" description="Low complexity" evidence="1">
    <location>
        <begin position="1971"/>
        <end position="1988"/>
    </location>
</feature>
<dbReference type="PANTHER" id="PTHR22929">
    <property type="entry name" value="RNA POLYMERASE III TRANSCRIPTION INITIATION FACTOR B"/>
    <property type="match status" value="1"/>
</dbReference>
<feature type="compositionally biased region" description="Polar residues" evidence="1">
    <location>
        <begin position="1932"/>
        <end position="1941"/>
    </location>
</feature>
<feature type="compositionally biased region" description="Acidic residues" evidence="1">
    <location>
        <begin position="762"/>
        <end position="778"/>
    </location>
</feature>
<dbReference type="GO" id="GO:0070898">
    <property type="term" value="P:RNA polymerase III preinitiation complex assembly"/>
    <property type="evidence" value="ECO:0000318"/>
    <property type="project" value="GO_Central"/>
</dbReference>
<feature type="compositionally biased region" description="Polar residues" evidence="1">
    <location>
        <begin position="982"/>
        <end position="999"/>
    </location>
</feature>
<dbReference type="GO" id="GO:0000126">
    <property type="term" value="C:transcription factor TFIIIB complex"/>
    <property type="evidence" value="ECO:0000318"/>
    <property type="project" value="GO_Central"/>
</dbReference>
<feature type="compositionally biased region" description="Low complexity" evidence="1">
    <location>
        <begin position="866"/>
        <end position="880"/>
    </location>
</feature>
<feature type="region of interest" description="Disordered" evidence="1">
    <location>
        <begin position="2235"/>
        <end position="2277"/>
    </location>
</feature>
<feature type="compositionally biased region" description="Polar residues" evidence="1">
    <location>
        <begin position="2145"/>
        <end position="2156"/>
    </location>
</feature>
<feature type="compositionally biased region" description="Polar residues" evidence="1">
    <location>
        <begin position="2065"/>
        <end position="2079"/>
    </location>
</feature>
<feature type="compositionally biased region" description="Basic and acidic residues" evidence="1">
    <location>
        <begin position="1596"/>
        <end position="1606"/>
    </location>
</feature>
<feature type="compositionally biased region" description="Acidic residues" evidence="1">
    <location>
        <begin position="1805"/>
        <end position="1819"/>
    </location>
</feature>
<dbReference type="PANTHER" id="PTHR22929:SF0">
    <property type="entry name" value="TRANSCRIPTION FACTOR TFIIIB COMPONENT B'' HOMOLOG"/>
    <property type="match status" value="1"/>
</dbReference>
<proteinExistence type="predicted"/>
<evidence type="ECO:0000256" key="1">
    <source>
        <dbReference type="SAM" id="MobiDB-lite"/>
    </source>
</evidence>
<dbReference type="GeneID" id="553492"/>
<feature type="compositionally biased region" description="Basic and acidic residues" evidence="1">
    <location>
        <begin position="850"/>
        <end position="865"/>
    </location>
</feature>
<name>A0A8M3AZV6_DANRE</name>
<feature type="compositionally biased region" description="Low complexity" evidence="1">
    <location>
        <begin position="1585"/>
        <end position="1594"/>
    </location>
</feature>
<feature type="compositionally biased region" description="Basic residues" evidence="1">
    <location>
        <begin position="629"/>
        <end position="638"/>
    </location>
</feature>
<gene>
    <name evidence="4 5" type="primary">bdp1</name>
</gene>
<feature type="compositionally biased region" description="Polar residues" evidence="1">
    <location>
        <begin position="2240"/>
        <end position="2254"/>
    </location>
</feature>
<organism evidence="3 4">
    <name type="scientific">Danio rerio</name>
    <name type="common">Zebrafish</name>
    <name type="synonym">Brachydanio rerio</name>
    <dbReference type="NCBI Taxonomy" id="7955"/>
    <lineage>
        <taxon>Eukaryota</taxon>
        <taxon>Metazoa</taxon>
        <taxon>Chordata</taxon>
        <taxon>Craniata</taxon>
        <taxon>Vertebrata</taxon>
        <taxon>Euteleostomi</taxon>
        <taxon>Actinopterygii</taxon>
        <taxon>Neopterygii</taxon>
        <taxon>Teleostei</taxon>
        <taxon>Ostariophysi</taxon>
        <taxon>Cypriniformes</taxon>
        <taxon>Danionidae</taxon>
        <taxon>Danioninae</taxon>
        <taxon>Danio</taxon>
    </lineage>
</organism>
<dbReference type="KEGG" id="dre:553492"/>
<feature type="compositionally biased region" description="Polar residues" evidence="1">
    <location>
        <begin position="1017"/>
        <end position="1026"/>
    </location>
</feature>
<sequence length="2293" mass="252213">MRRARISIKPNVRPGGRSVGPSPEDKSSQDSPAVDDTQKTVSPPPQSQPEVKESAEAIGDGHFPGSPTEKAALNTDSKDRAPSSAKTTATPALQRRGRLSVAPNLARPKLRSTADPPPSANKTASLPSESSKTSSPIQAPKSFPQPPVPVAISEDVSQNSKFSGSTAAAHCPPSSPCLLSISGCPESPSFTSSHQEPCKSPLKIQSKDVGLLEGGAPAPSTFSPYVKLSRVDGPGSPLREKILSDKERVLRALKLKELMKMERSKERMQRRGRHKREHVYEMDPDKMTLADFIYYIPDTNPMKSSLSTEEVQTAPTATAISPSPLVQKYMADEDDDDADDDMLVPKVRVAEDGSLILDEESLTVRVQRASDTVIDNTNLLFERGSTTTYSSFRKNYHVKNWSVRETDMFYLAISMVGTDFSMMAQLLTHRNRTEIKSKFKKEEKENAWRVDKAFREKRPYDAEFFSFLLKRILAKDKEKGKAIKLVVKPSKAKKPKSKGGKKAKEIVEDFMSDNDCDELCSVDSGSFDLEKENEDCSNLKEADVQSAKKRKGKKDKQCEKTSKPRKTLKKGVCSIDDEDECVDNDLVEVDPVGADNEDQSCMPVSKKKRKRSKKDDQEEQKEKADAKVKRQKKNKKTLKVQNEEHADGESEAVNEEHSEVSTIPNKKRKRSKKSEKEDEDPTKQKPKTKKSKTSPQDFSGSEPGAEGIEISAAATSAEGDHGEMLNQDSAVQEISKSSSKRSKKPLPKLVKRKSKKCTEPQAAEEMEDAVEQPEDESCTDAGNKSRILLAEEQLQKQPVVVLERTPPRLKESYNSTESQDGPQSSKSPQCSPGRKMRAEKVKRNLSAADGGREVHSCEEDHRENLSPESSAQEAASQSFSRHSPSWQTRAAKVKPDLAPSEREQMEQFKARSDSSAEDISSTAIPDQIVSQDSEVMGADQCTEEEEYNLQSVTSSEVIGQTFLKKAVVSVSHEEVQHYLRVQAQNTAEESTASESLQDTTPDRRHQVEENREGFKEQGSSSVTVSQEAEMKESPTASVSAQQSITATRRRVLKPTPRLSREAQSSRRPLNVQTIESSQNTSSLKEQVNLTPNENIEEEHRDCPEEEDTHSVSPQENSSHDVQDDLRSTADDSPSTSSVEIPETVDKPMACNTDVPERKTELAASPAPIFEIEDQIRDQEEQDSEFEITESTINEIMTEIKRSIPVSFSGDETHCQIAKPTSSIECEPQVSVSPQHTSEPNEDSAKKPDHQSPSIAQHSDLDQGIEPFSGEDKPVSSVVDLRECKQDEDLLCPVPLLNSTQTPVPVVSAGTEIKQQNNPAFSDASLEPLKPQSLDSSISDHLTQHTSNLYDTDALMFSVPAAENIQIPDKQDSAKQDCAEEQSSVSENWSVPLDGDSKAEISISSGVETGASDYQAEEPTFILTLYEIPTSELFSEGISGEQDTLPYELQPAQVHTPSRLKGNSQTPSFTEEPSSASLHMASEEPEKPGESVSCEDDPLVCLSKYPENASTQLIYTQESSYDGVNSLICPSEMLSATLTDVPNLDETTTKASETKAPAQRRSKIKIKPKLKPCLKAGPSRNVQLDPASSQSPPSSHAKAETESESKQKTSAQETIDPKIHSDPEDSELGAHSGHDCVVSVATVPVSEEMTVEHPLQIEVDQMDQVFPVHSTVMDVSKDRSDYGCEGVSHMVLADTFMLSSGEIDSVLNVLESPNNSELQEEREKVVLEVNDQKETMGDIAGKQDSCLKTSSVLPSTFQEQSKPFSRCKLTSPTEDMSSQEQSDIGFNDPATAQIISPEPLIKEELEERTEQEEDVSEEELDARPALMTLSTQDLTSFTSEKSLACSDSPSVEMKKEGGSLDVTHIVLSDIFVPVSNETQDDVNMERGCSVQSVNQMGEEERRSYERVCHVVLTDILRSPRLTERPQLREEAQSSHAESSVSPKRNRPAQGKGTQCSKPTLSKRIDDPSETDLIPPSSAQSSLAAPQQSLDHQAEEWTFKSNMLPIDSDEIENWCEGVSHMLLSDAFVPVSEENEENNTNLKMFDSSSPHDNKEFARSPSIRRKTPSVISDNTPPIDSTTEIPEIGVSKESLPASQAKESPTTNTFHMTLRSPERCIKDQPKVQKSPQAASTTPQRTLTSKVKESVESPSRQHIGETSSLCRVQLERLSMEEIRAAQSVLQPKHHSTPVTVKTTSRGNETQIVSSLALLGSRSPGFELQAGEETHVPSGFSPKIVLHRIPITPTSSPARAPTASQTSADGQSPQSSPSAGESSKDPVQVSQFFLDDIFTEVEDTD</sequence>
<dbReference type="InterPro" id="IPR039467">
    <property type="entry name" value="TFIIIB_B''_Myb"/>
</dbReference>
<feature type="compositionally biased region" description="Polar residues" evidence="1">
    <location>
        <begin position="2121"/>
        <end position="2138"/>
    </location>
</feature>
<protein>
    <submittedName>
        <fullName evidence="4">Uncharacterized protein bdp1 isoform X1</fullName>
    </submittedName>
</protein>
<feature type="compositionally biased region" description="Basic and acidic residues" evidence="1">
    <location>
        <begin position="1000"/>
        <end position="1015"/>
    </location>
</feature>
<feature type="compositionally biased region" description="Basic and acidic residues" evidence="1">
    <location>
        <begin position="1921"/>
        <end position="1931"/>
    </location>
</feature>
<dbReference type="InterPro" id="IPR001005">
    <property type="entry name" value="SANT/Myb"/>
</dbReference>
<dbReference type="RefSeq" id="XP_009300002.1">
    <property type="nucleotide sequence ID" value="XM_009301727.5"/>
</dbReference>